<dbReference type="InterPro" id="IPR003593">
    <property type="entry name" value="AAA+_ATPase"/>
</dbReference>
<dbReference type="FunFam" id="3.40.50.300:FF:000134">
    <property type="entry name" value="Iron-enterobactin ABC transporter ATP-binding protein"/>
    <property type="match status" value="1"/>
</dbReference>
<proteinExistence type="inferred from homology"/>
<dbReference type="EMBL" id="QZEV01000035">
    <property type="protein sequence ID" value="RJL04926.1"/>
    <property type="molecule type" value="Genomic_DNA"/>
</dbReference>
<evidence type="ECO:0000256" key="2">
    <source>
        <dbReference type="ARBA" id="ARBA00022448"/>
    </source>
</evidence>
<dbReference type="SUPFAM" id="SSF52540">
    <property type="entry name" value="P-loop containing nucleoside triphosphate hydrolases"/>
    <property type="match status" value="1"/>
</dbReference>
<protein>
    <submittedName>
        <fullName evidence="6">ABC transporter ATP-binding protein</fullName>
    </submittedName>
</protein>
<dbReference type="GO" id="GO:0016887">
    <property type="term" value="F:ATP hydrolysis activity"/>
    <property type="evidence" value="ECO:0007669"/>
    <property type="project" value="InterPro"/>
</dbReference>
<dbReference type="Gene3D" id="3.40.50.300">
    <property type="entry name" value="P-loop containing nucleotide triphosphate hydrolases"/>
    <property type="match status" value="1"/>
</dbReference>
<comment type="caution">
    <text evidence="6">The sequence shown here is derived from an EMBL/GenBank/DDBJ whole genome shotgun (WGS) entry which is preliminary data.</text>
</comment>
<reference evidence="6 7" key="1">
    <citation type="submission" date="2018-09" db="EMBL/GenBank/DDBJ databases">
        <title>Paracoccus onubensis nov. sp. a moderate halophilic bacterium isolated from Gruta de las Maravillas (Aracena, Spain).</title>
        <authorList>
            <person name="Jurado V."/>
            <person name="Gutierrez-Patricio S."/>
            <person name="Gonzalez-Pimentel J.L."/>
            <person name="Laiz L."/>
            <person name="Saiz-Jimenez C."/>
        </authorList>
    </citation>
    <scope>NUCLEOTIDE SEQUENCE [LARGE SCALE GENOMIC DNA]</scope>
    <source>
        <strain evidence="6 7">DSM 19484</strain>
    </source>
</reference>
<accession>A0A418ZWR3</accession>
<comment type="similarity">
    <text evidence="1">Belongs to the ABC transporter superfamily.</text>
</comment>
<dbReference type="OrthoDB" id="9805601at2"/>
<keyword evidence="7" id="KW-1185">Reference proteome</keyword>
<dbReference type="InterPro" id="IPR027417">
    <property type="entry name" value="P-loop_NTPase"/>
</dbReference>
<feature type="domain" description="ABC transporter" evidence="5">
    <location>
        <begin position="4"/>
        <end position="235"/>
    </location>
</feature>
<keyword evidence="2" id="KW-0813">Transport</keyword>
<dbReference type="Proteomes" id="UP000285530">
    <property type="component" value="Unassembled WGS sequence"/>
</dbReference>
<evidence type="ECO:0000256" key="3">
    <source>
        <dbReference type="ARBA" id="ARBA00022741"/>
    </source>
</evidence>
<dbReference type="Pfam" id="PF00005">
    <property type="entry name" value="ABC_tran"/>
    <property type="match status" value="1"/>
</dbReference>
<dbReference type="PANTHER" id="PTHR42794:SF2">
    <property type="entry name" value="ABC TRANSPORTER ATP-BINDING PROTEIN"/>
    <property type="match status" value="1"/>
</dbReference>
<dbReference type="AlphaFoldDB" id="A0A418ZWR3"/>
<dbReference type="SMART" id="SM00382">
    <property type="entry name" value="AAA"/>
    <property type="match status" value="1"/>
</dbReference>
<evidence type="ECO:0000256" key="4">
    <source>
        <dbReference type="ARBA" id="ARBA00022840"/>
    </source>
</evidence>
<dbReference type="CDD" id="cd03214">
    <property type="entry name" value="ABC_Iron-Siderophores_B12_Hemin"/>
    <property type="match status" value="1"/>
</dbReference>
<evidence type="ECO:0000259" key="5">
    <source>
        <dbReference type="PROSITE" id="PS50893"/>
    </source>
</evidence>
<evidence type="ECO:0000256" key="1">
    <source>
        <dbReference type="ARBA" id="ARBA00005417"/>
    </source>
</evidence>
<sequence length="253" mass="27402">MTVLEARALHLRRGRARVLDDVSLRVGRAEVLGLVGPNGSGKSTLLRALAGLARADTGRVLLDGRDIARMPRRAVARRLAFVAQFADTADRLTVAGAAGLGRIPWLDRDNPWGPADDARVADGLARVGLAGMEDRDWASLSGGERQRVHIARALVQAPQILLLDEPTNHLDIRHQLQLLDLVTGLGIAVVIALHDLNHALRCDRVAVMQAGRLVRAGPPDRVLEPALLGRVFGIRAHRLTDPADGQAVWRFQP</sequence>
<keyword evidence="4 6" id="KW-0067">ATP-binding</keyword>
<dbReference type="InterPro" id="IPR003439">
    <property type="entry name" value="ABC_transporter-like_ATP-bd"/>
</dbReference>
<dbReference type="GO" id="GO:0005524">
    <property type="term" value="F:ATP binding"/>
    <property type="evidence" value="ECO:0007669"/>
    <property type="project" value="UniProtKB-KW"/>
</dbReference>
<dbReference type="PANTHER" id="PTHR42794">
    <property type="entry name" value="HEMIN IMPORT ATP-BINDING PROTEIN HMUV"/>
    <property type="match status" value="1"/>
</dbReference>
<organism evidence="6 7">
    <name type="scientific">Paracoccus aestuarii</name>
    <dbReference type="NCBI Taxonomy" id="453842"/>
    <lineage>
        <taxon>Bacteria</taxon>
        <taxon>Pseudomonadati</taxon>
        <taxon>Pseudomonadota</taxon>
        <taxon>Alphaproteobacteria</taxon>
        <taxon>Rhodobacterales</taxon>
        <taxon>Paracoccaceae</taxon>
        <taxon>Paracoccus</taxon>
    </lineage>
</organism>
<gene>
    <name evidence="6" type="ORF">D3P06_08805</name>
</gene>
<evidence type="ECO:0000313" key="7">
    <source>
        <dbReference type="Proteomes" id="UP000285530"/>
    </source>
</evidence>
<dbReference type="PROSITE" id="PS50893">
    <property type="entry name" value="ABC_TRANSPORTER_2"/>
    <property type="match status" value="1"/>
</dbReference>
<name>A0A418ZWR3_9RHOB</name>
<dbReference type="RefSeq" id="WP_119886216.1">
    <property type="nucleotide sequence ID" value="NZ_CP067169.1"/>
</dbReference>
<evidence type="ECO:0000313" key="6">
    <source>
        <dbReference type="EMBL" id="RJL04926.1"/>
    </source>
</evidence>
<keyword evidence="3" id="KW-0547">Nucleotide-binding</keyword>